<evidence type="ECO:0000313" key="17">
    <source>
        <dbReference type="Proteomes" id="UP000077315"/>
    </source>
</evidence>
<dbReference type="InterPro" id="IPR011990">
    <property type="entry name" value="TPR-like_helical_dom_sf"/>
</dbReference>
<dbReference type="OrthoDB" id="412781at2759"/>
<organism evidence="16 17">
    <name type="scientific">Phycomyces blakesleeanus (strain ATCC 8743b / DSM 1359 / FGSC 10004 / NBRC 33097 / NRRL 1555)</name>
    <dbReference type="NCBI Taxonomy" id="763407"/>
    <lineage>
        <taxon>Eukaryota</taxon>
        <taxon>Fungi</taxon>
        <taxon>Fungi incertae sedis</taxon>
        <taxon>Mucoromycota</taxon>
        <taxon>Mucoromycotina</taxon>
        <taxon>Mucoromycetes</taxon>
        <taxon>Mucorales</taxon>
        <taxon>Phycomycetaceae</taxon>
        <taxon>Phycomyces</taxon>
    </lineage>
</organism>
<feature type="domain" description="S1 motif" evidence="15">
    <location>
        <begin position="981"/>
        <end position="1050"/>
    </location>
</feature>
<dbReference type="FunFam" id="2.40.50.140:FF:000103">
    <property type="entry name" value="protein RRP5 homolog"/>
    <property type="match status" value="2"/>
</dbReference>
<dbReference type="PROSITE" id="PS50126">
    <property type="entry name" value="S1"/>
    <property type="match status" value="9"/>
</dbReference>
<evidence type="ECO:0000256" key="6">
    <source>
        <dbReference type="ARBA" id="ARBA00022843"/>
    </source>
</evidence>
<dbReference type="SMART" id="SM00028">
    <property type="entry name" value="TPR"/>
    <property type="match status" value="2"/>
</dbReference>
<dbReference type="Gene3D" id="1.25.40.10">
    <property type="entry name" value="Tetratricopeptide repeat domain"/>
    <property type="match status" value="1"/>
</dbReference>
<comment type="subunit">
    <text evidence="10">Interacts with NF-kappa-B p50/NFKB1 and NF-kappa-B p65/RELA.</text>
</comment>
<dbReference type="SUPFAM" id="SSF50249">
    <property type="entry name" value="Nucleic acid-binding proteins"/>
    <property type="match status" value="9"/>
</dbReference>
<dbReference type="SMART" id="SM00386">
    <property type="entry name" value="HAT"/>
    <property type="match status" value="7"/>
</dbReference>
<dbReference type="CDD" id="cd05693">
    <property type="entry name" value="S1_Rrp5_repeat_hs1_sc1"/>
    <property type="match status" value="1"/>
</dbReference>
<evidence type="ECO:0000256" key="2">
    <source>
        <dbReference type="ARBA" id="ARBA00022499"/>
    </source>
</evidence>
<sequence length="1451" mass="161318">MVSKKRKTASDVEATTAVASTSAAAASEEVNFPRGGASTLTPVEYREISNKVASDLFTNVSNSREISQNLKILLQTPSKTTEEPVQKKRKAEKKKKVPAATQPKSEKKRVVINELSFKKLTVGTLLLGCISHINDLELIVALPHQLVGVIPITEISTPLTSIVEKVAAQGDDEEEDENITLPNLHTLFHVGQWVRCRLTLLQDRTNKVVKKRIELSMKPEVVNSDLAKADVVPGMVLGACVESVEDHGYIMSLGVKDLTAFCKTKDAAEYIESNEGKPLVPGQIVDCVISSKAGSKRSVDVVLSHNKISHSVPFSRITSVTPGQLVNGMIEDVASTGLVVKFMGLYEATIDASHLPLTANLEEAYRIGTKINFRIMYCILNTEQKTIGGSLLPHVLELKTPELTVEDKTKYVGDVFPIGSFLDDVEVVRITHSGLNVSIPSLEGVTGFVHISRLADEHIKSVSASSGKFKIGTTHRARVLGYNPTDSVLQLTLQPSVLAEKYLSISDVKVGSMVTGIILKLMPSGLLVKLSKNIFGLVPTQHLADVQLTHPELKFKTGAKVKGRVLLAEDGDRRRIILTLKNSLIKSDLPIITSKDDIKVGTTTHGVIVSVKRAGCIIGFYNNITAFAPASEMTEASIKDITEAFRVGQTLKVTFISVDEEKKNLVVSCINSENKFSNKKASKTVPGTEDEMLGTHVVAKVKEAKRLQINVTLPNGMEGRVHLTEMFKSIDEIKNRKHPLRHFRTNKELEVKVLGVRDVKLHTFLPISNTSRTKQTVECSLLEEPVAPRAISDVKVGQKYLGFVTEIARNQLRVSIGSHVSGIVRKQHTSSDLEIANNFNKNFAIGEAIEVAVLTSDPSKNTLDLINVDKPNTPTSITYESVTIGQILQGVVRKVDPVHGLLVQLTGQMAGKVILTDISDKYVENPTESIKEDTIIRCAVVAIDASKKRVDLSLRESRVSPDTAGLAENREIESVDDVSQGDVLYGYVENISDSGVFIQYGRHVNARVKIANLSDSFVKEWKTIFHTGQLVKSKIVNVEKNMKRIEATLKESDVNGTSPVKKAKKVKVVKEDVDMEEADDDTKMEDASDADSDEDEEEDEEEEDEEEESEEEIEDEDEEMEEDSEDDETPALAVGGFDWTGQAAAKVEEESDSEDEEEEEKTKKKSKKQISEDKTAELSTLAPQVSADYERILIGSPNSSYLWINYMAYQLQLSEVAKAREIGERALKTISFREEQEKLNVWVAMLNLENNFGTDESLNEVFKRAIVFCEPKKIYLQLAKIYERSEKFDKAEALWTEATKKFSQSSKVWTLFGLYCLQNKNFEKARELLQKSLKSLPKHKHIKTITKFAQMEFKHGEPERGRTIFEGVLGNYPKRVDLWNIYLDMEIKEGDKELIRRLFERVTSLKFSSKKMKSLFKKWLQYESANGSEADIEHVKEKALAYVENKSAPAL</sequence>
<dbReference type="PROSITE" id="PS50005">
    <property type="entry name" value="TPR"/>
    <property type="match status" value="1"/>
</dbReference>
<dbReference type="FunCoup" id="A0A167QTH7">
    <property type="interactions" value="598"/>
</dbReference>
<dbReference type="GO" id="GO:0032040">
    <property type="term" value="C:small-subunit processome"/>
    <property type="evidence" value="ECO:0007669"/>
    <property type="project" value="TreeGrafter"/>
</dbReference>
<dbReference type="RefSeq" id="XP_018298298.1">
    <property type="nucleotide sequence ID" value="XM_018429328.1"/>
</dbReference>
<reference evidence="17" key="1">
    <citation type="submission" date="2015-06" db="EMBL/GenBank/DDBJ databases">
        <title>Expansion of signal transduction pathways in fungi by whole-genome duplication.</title>
        <authorList>
            <consortium name="DOE Joint Genome Institute"/>
            <person name="Corrochano L.M."/>
            <person name="Kuo A."/>
            <person name="Marcet-Houben M."/>
            <person name="Polaino S."/>
            <person name="Salamov A."/>
            <person name="Villalobos J.M."/>
            <person name="Alvarez M.I."/>
            <person name="Avalos J."/>
            <person name="Benito E.P."/>
            <person name="Benoit I."/>
            <person name="Burger G."/>
            <person name="Camino L.P."/>
            <person name="Canovas D."/>
            <person name="Cerda-Olmedo E."/>
            <person name="Cheng J.-F."/>
            <person name="Dominguez A."/>
            <person name="Elias M."/>
            <person name="Eslava A.P."/>
            <person name="Glaser F."/>
            <person name="Grimwood J."/>
            <person name="Gutierrez G."/>
            <person name="Heitman J."/>
            <person name="Henrissat B."/>
            <person name="Iturriaga E.A."/>
            <person name="Lang B.F."/>
            <person name="Lavin J.L."/>
            <person name="Lee S."/>
            <person name="Li W."/>
            <person name="Lindquist E."/>
            <person name="Lopez-Garcia S."/>
            <person name="Luque E.M."/>
            <person name="Marcos A.T."/>
            <person name="Martin J."/>
            <person name="McCluskey K."/>
            <person name="Medina H.R."/>
            <person name="Miralles-Duran A."/>
            <person name="Miyazaki A."/>
            <person name="Munoz-Torres E."/>
            <person name="Oguiza J.A."/>
            <person name="Ohm R."/>
            <person name="Olmedo M."/>
            <person name="Orejas M."/>
            <person name="Ortiz-Castellanos L."/>
            <person name="Pisabarro A.G."/>
            <person name="Rodriguez-Romero J."/>
            <person name="Ruiz-Herrera J."/>
            <person name="Ruiz-Vazquez R."/>
            <person name="Sanz C."/>
            <person name="Schackwitz W."/>
            <person name="Schmutz J."/>
            <person name="Shahriari M."/>
            <person name="Shelest E."/>
            <person name="Silva-Franco F."/>
            <person name="Soanes D."/>
            <person name="Syed K."/>
            <person name="Tagua V.G."/>
            <person name="Talbot N.J."/>
            <person name="Thon M."/>
            <person name="De vries R.P."/>
            <person name="Wiebenga A."/>
            <person name="Yadav J.S."/>
            <person name="Braun E.L."/>
            <person name="Baker S."/>
            <person name="Garre V."/>
            <person name="Horwitz B."/>
            <person name="Torres-Martinez S."/>
            <person name="Idnurm A."/>
            <person name="Herrera-Estrella A."/>
            <person name="Gabaldon T."/>
            <person name="Grigoriev I.V."/>
        </authorList>
    </citation>
    <scope>NUCLEOTIDE SEQUENCE [LARGE SCALE GENOMIC DNA]</scope>
    <source>
        <strain evidence="17">NRRL 1555(-)</strain>
    </source>
</reference>
<dbReference type="GO" id="GO:0006364">
    <property type="term" value="P:rRNA processing"/>
    <property type="evidence" value="ECO:0007669"/>
    <property type="project" value="UniProtKB-KW"/>
</dbReference>
<keyword evidence="13" id="KW-0802">TPR repeat</keyword>
<dbReference type="InterPro" id="IPR003107">
    <property type="entry name" value="HAT"/>
</dbReference>
<proteinExistence type="predicted"/>
<evidence type="ECO:0000313" key="16">
    <source>
        <dbReference type="EMBL" id="OAD80258.1"/>
    </source>
</evidence>
<evidence type="ECO:0000256" key="9">
    <source>
        <dbReference type="ARBA" id="ARBA00059726"/>
    </source>
</evidence>
<dbReference type="InterPro" id="IPR048059">
    <property type="entry name" value="Rrp5_S1_rpt_hs1_sc1"/>
</dbReference>
<feature type="domain" description="S1 motif" evidence="15">
    <location>
        <begin position="601"/>
        <end position="670"/>
    </location>
</feature>
<keyword evidence="4" id="KW-0597">Phosphoprotein</keyword>
<dbReference type="SMART" id="SM00316">
    <property type="entry name" value="S1"/>
    <property type="match status" value="10"/>
</dbReference>
<keyword evidence="17" id="KW-1185">Reference proteome</keyword>
<keyword evidence="8" id="KW-0539">Nucleus</keyword>
<dbReference type="InterPro" id="IPR019734">
    <property type="entry name" value="TPR_rpt"/>
</dbReference>
<feature type="domain" description="S1 motif" evidence="15">
    <location>
        <begin position="511"/>
        <end position="581"/>
    </location>
</feature>
<dbReference type="Pfam" id="PF00575">
    <property type="entry name" value="S1"/>
    <property type="match status" value="3"/>
</dbReference>
<dbReference type="PANTHER" id="PTHR23270:SF10">
    <property type="entry name" value="PROTEIN RRP5 HOMOLOG"/>
    <property type="match status" value="1"/>
</dbReference>
<dbReference type="Pfam" id="PF23240">
    <property type="entry name" value="HAT_PRP39_N"/>
    <property type="match status" value="1"/>
</dbReference>
<evidence type="ECO:0000256" key="13">
    <source>
        <dbReference type="PROSITE-ProRule" id="PRU00339"/>
    </source>
</evidence>
<evidence type="ECO:0000256" key="1">
    <source>
        <dbReference type="ARBA" id="ARBA00004604"/>
    </source>
</evidence>
<dbReference type="FunFam" id="2.40.50.140:FF:000155">
    <property type="entry name" value="rRNA biogenesis protein RRP5"/>
    <property type="match status" value="1"/>
</dbReference>
<keyword evidence="2" id="KW-1017">Isopeptide bond</keyword>
<evidence type="ECO:0000256" key="12">
    <source>
        <dbReference type="ARBA" id="ARBA00080810"/>
    </source>
</evidence>
<dbReference type="SUPFAM" id="SSF48452">
    <property type="entry name" value="TPR-like"/>
    <property type="match status" value="1"/>
</dbReference>
<feature type="compositionally biased region" description="Acidic residues" evidence="14">
    <location>
        <begin position="1149"/>
        <end position="1159"/>
    </location>
</feature>
<feature type="domain" description="S1 motif" evidence="15">
    <location>
        <begin position="694"/>
        <end position="768"/>
    </location>
</feature>
<keyword evidence="3" id="KW-0698">rRNA processing</keyword>
<feature type="domain" description="S1 motif" evidence="15">
    <location>
        <begin position="323"/>
        <end position="376"/>
    </location>
</feature>
<feature type="domain" description="S1 motif" evidence="15">
    <location>
        <begin position="797"/>
        <end position="868"/>
    </location>
</feature>
<dbReference type="EMBL" id="KV440972">
    <property type="protein sequence ID" value="OAD80258.1"/>
    <property type="molecule type" value="Genomic_DNA"/>
</dbReference>
<feature type="compositionally biased region" description="Low complexity" evidence="14">
    <location>
        <begin position="11"/>
        <end position="30"/>
    </location>
</feature>
<accession>A0A167QTH7</accession>
<evidence type="ECO:0000256" key="10">
    <source>
        <dbReference type="ARBA" id="ARBA00062488"/>
    </source>
</evidence>
<dbReference type="GO" id="GO:0003723">
    <property type="term" value="F:RNA binding"/>
    <property type="evidence" value="ECO:0007669"/>
    <property type="project" value="TreeGrafter"/>
</dbReference>
<feature type="repeat" description="TPR" evidence="13">
    <location>
        <begin position="1306"/>
        <end position="1339"/>
    </location>
</feature>
<feature type="domain" description="S1 motif" evidence="15">
    <location>
        <begin position="885"/>
        <end position="955"/>
    </location>
</feature>
<dbReference type="Proteomes" id="UP000077315">
    <property type="component" value="Unassembled WGS sequence"/>
</dbReference>
<evidence type="ECO:0000256" key="11">
    <source>
        <dbReference type="ARBA" id="ARBA00067510"/>
    </source>
</evidence>
<feature type="domain" description="S1 motif" evidence="15">
    <location>
        <begin position="123"/>
        <end position="218"/>
    </location>
</feature>
<feature type="compositionally biased region" description="Basic residues" evidence="14">
    <location>
        <begin position="87"/>
        <end position="97"/>
    </location>
</feature>
<evidence type="ECO:0000256" key="14">
    <source>
        <dbReference type="SAM" id="MobiDB-lite"/>
    </source>
</evidence>
<dbReference type="InterPro" id="IPR057301">
    <property type="entry name" value="Rrp5_OB_4th"/>
</dbReference>
<keyword evidence="5" id="KW-0677">Repeat</keyword>
<evidence type="ECO:0000256" key="3">
    <source>
        <dbReference type="ARBA" id="ARBA00022552"/>
    </source>
</evidence>
<dbReference type="GeneID" id="28990234"/>
<evidence type="ECO:0000256" key="5">
    <source>
        <dbReference type="ARBA" id="ARBA00022737"/>
    </source>
</evidence>
<keyword evidence="6" id="KW-0832">Ubl conjugation</keyword>
<dbReference type="InParanoid" id="A0A167QTH7"/>
<evidence type="ECO:0000256" key="8">
    <source>
        <dbReference type="ARBA" id="ARBA00023242"/>
    </source>
</evidence>
<dbReference type="STRING" id="763407.A0A167QTH7"/>
<protein>
    <recommendedName>
        <fullName evidence="11">Protein RRP5 homolog</fullName>
    </recommendedName>
    <alternativeName>
        <fullName evidence="12">Programmed cell death protein 11</fullName>
    </alternativeName>
</protein>
<name>A0A167QTH7_PHYB8</name>
<dbReference type="InterPro" id="IPR045209">
    <property type="entry name" value="Rrp5"/>
</dbReference>
<dbReference type="VEuPathDB" id="FungiDB:PHYBLDRAFT_130006"/>
<dbReference type="Gene3D" id="2.40.50.140">
    <property type="entry name" value="Nucleic acid-binding proteins"/>
    <property type="match status" value="9"/>
</dbReference>
<evidence type="ECO:0000256" key="4">
    <source>
        <dbReference type="ARBA" id="ARBA00022553"/>
    </source>
</evidence>
<feature type="region of interest" description="Disordered" evidence="14">
    <location>
        <begin position="1055"/>
        <end position="1177"/>
    </location>
</feature>
<dbReference type="Pfam" id="PF23459">
    <property type="entry name" value="S1_RRP5"/>
    <property type="match status" value="1"/>
</dbReference>
<dbReference type="InterPro" id="IPR012340">
    <property type="entry name" value="NA-bd_OB-fold"/>
</dbReference>
<comment type="function">
    <text evidence="9">Essential for the generation of mature 18S rRNA, specifically necessary for cleavages at sites A0, 1 and 2 of the 47S precursor. Directly interacts with U3 snoRNA.</text>
</comment>
<dbReference type="PANTHER" id="PTHR23270">
    <property type="entry name" value="PROGRAMMED CELL DEATH PROTEIN 11 PRE-RRNA PROCESSING PROTEIN RRP5"/>
    <property type="match status" value="1"/>
</dbReference>
<comment type="subcellular location">
    <subcellularLocation>
        <location evidence="1">Nucleus</location>
        <location evidence="1">Nucleolus</location>
    </subcellularLocation>
</comment>
<dbReference type="InterPro" id="IPR057302">
    <property type="entry name" value="Rrp5_S1"/>
</dbReference>
<feature type="region of interest" description="Disordered" evidence="14">
    <location>
        <begin position="1"/>
        <end position="38"/>
    </location>
</feature>
<dbReference type="InterPro" id="IPR003029">
    <property type="entry name" value="S1_domain"/>
</dbReference>
<evidence type="ECO:0000259" key="15">
    <source>
        <dbReference type="PROSITE" id="PS50126"/>
    </source>
</evidence>
<feature type="compositionally biased region" description="Acidic residues" evidence="14">
    <location>
        <begin position="1073"/>
        <end position="1129"/>
    </location>
</feature>
<evidence type="ECO:0000256" key="7">
    <source>
        <dbReference type="ARBA" id="ARBA00022990"/>
    </source>
</evidence>
<dbReference type="Pfam" id="PF24685">
    <property type="entry name" value="OB_RRP5_4th"/>
    <property type="match status" value="1"/>
</dbReference>
<gene>
    <name evidence="16" type="ORF">PHYBLDRAFT_130006</name>
</gene>
<dbReference type="FunFam" id="2.40.50.140:FF:000148">
    <property type="entry name" value="protein RRP5 homolog isoform X1"/>
    <property type="match status" value="1"/>
</dbReference>
<feature type="domain" description="S1 motif" evidence="15">
    <location>
        <begin position="419"/>
        <end position="494"/>
    </location>
</feature>
<feature type="region of interest" description="Disordered" evidence="14">
    <location>
        <begin position="77"/>
        <end position="105"/>
    </location>
</feature>
<keyword evidence="7" id="KW-0007">Acetylation</keyword>
<dbReference type="FunFam" id="1.25.40.10:FF:000065">
    <property type="entry name" value="Programmed cell death 11"/>
    <property type="match status" value="1"/>
</dbReference>